<dbReference type="GeneID" id="87104679"/>
<protein>
    <recommendedName>
        <fullName evidence="3">Lipoprotein</fullName>
    </recommendedName>
</protein>
<evidence type="ECO:0000313" key="1">
    <source>
        <dbReference type="EMBL" id="CAD85415.1"/>
    </source>
</evidence>
<dbReference type="Proteomes" id="UP000001416">
    <property type="component" value="Chromosome"/>
</dbReference>
<proteinExistence type="predicted"/>
<evidence type="ECO:0008006" key="3">
    <source>
        <dbReference type="Google" id="ProtNLM"/>
    </source>
</evidence>
<dbReference type="HOGENOM" id="CLU_585045_0_0_4"/>
<evidence type="ECO:0000313" key="2">
    <source>
        <dbReference type="Proteomes" id="UP000001416"/>
    </source>
</evidence>
<keyword evidence="2" id="KW-1185">Reference proteome</keyword>
<organism evidence="1 2">
    <name type="scientific">Nitrosomonas europaea (strain ATCC 19718 / CIP 103999 / KCTC 2705 / NBRC 14298)</name>
    <dbReference type="NCBI Taxonomy" id="228410"/>
    <lineage>
        <taxon>Bacteria</taxon>
        <taxon>Pseudomonadati</taxon>
        <taxon>Pseudomonadota</taxon>
        <taxon>Betaproteobacteria</taxon>
        <taxon>Nitrosomonadales</taxon>
        <taxon>Nitrosomonadaceae</taxon>
        <taxon>Nitrosomonas</taxon>
    </lineage>
</organism>
<dbReference type="eggNOG" id="COG5276">
    <property type="taxonomic scope" value="Bacteria"/>
</dbReference>
<dbReference type="STRING" id="228410.NE1504"/>
<dbReference type="AlphaFoldDB" id="Q82UI1"/>
<dbReference type="PROSITE" id="PS51257">
    <property type="entry name" value="PROKAR_LIPOPROTEIN"/>
    <property type="match status" value="1"/>
</dbReference>
<reference evidence="1 2" key="1">
    <citation type="journal article" date="2003" name="J. Bacteriol.">
        <title>Complete genome sequence of the ammonia-oxidizing bacterium and obligate chemolithoautotroph Nitrosomonas europaea.</title>
        <authorList>
            <person name="Chain P."/>
            <person name="Lamerdin J."/>
            <person name="Larimer F."/>
            <person name="Regala W."/>
            <person name="Land M."/>
            <person name="Hauser L."/>
            <person name="Hooper A."/>
            <person name="Klotz M."/>
            <person name="Norton J."/>
            <person name="Sayavedra-Soto L."/>
            <person name="Arciero D."/>
            <person name="Hommes N."/>
            <person name="Whittaker M."/>
            <person name="Arp D."/>
        </authorList>
    </citation>
    <scope>NUCLEOTIDE SEQUENCE [LARGE SCALE GENOMIC DNA]</scope>
    <source>
        <strain evidence="2">ATCC 19718 / CIP 103999 / KCTC 2705 / NBRC 14298</strain>
    </source>
</reference>
<dbReference type="EMBL" id="AL954747">
    <property type="protein sequence ID" value="CAD85415.1"/>
    <property type="molecule type" value="Genomic_DNA"/>
</dbReference>
<name>Q82UI1_NITEU</name>
<gene>
    <name evidence="1" type="ordered locus">NE1504</name>
</gene>
<dbReference type="RefSeq" id="WP_011112072.1">
    <property type="nucleotide sequence ID" value="NC_004757.1"/>
</dbReference>
<accession>Q82UI1</accession>
<sequence length="460" mass="48835">MKTDNKQTTIQLLITSLFALTLTACDSQQEATSNKKPVAQAQGPATGILADSAVEGVSYSASSGASGVTDVTGLYKFNHGDSIEFHIGKLNLGKIPGTGLTTPIELAAGDRNKLLNLLVLFQSLDADNNLANGISIPKTAADALDASLDLKADPGTFPSSPALATAREAAGIAGSIKTADEANAHFLSQAVNLLGGHLWVNQDDTSLNFFRFSTDGSGEYLHGIATPDDSCDANRACGSKLVFTAGVEYGTAKATEYDERGFKLVSTPEVDTDLQSGLSHPRPNWRVYTNGNELIISDIVIVQREREQASLFGELFHISKPIELSSDDEVAETTVQEIRYHKMDNSQSIVGAWTMDKDSIKSPVFLFFPDNRYMLVDPVGSATQSTPAACAKPGVELATYAFDAASGTLKLSSFTYNTAGCAGLSEYSGKPITFKIDTGAQNATLSGERLAPITLQRLSN</sequence>
<dbReference type="KEGG" id="neu:NE1504"/>
<dbReference type="OrthoDB" id="8541803at2"/>